<proteinExistence type="predicted"/>
<evidence type="ECO:0000313" key="2">
    <source>
        <dbReference type="EMBL" id="MEC5423953.1"/>
    </source>
</evidence>
<dbReference type="RefSeq" id="WP_327607521.1">
    <property type="nucleotide sequence ID" value="NZ_JARZFX010000004.1"/>
</dbReference>
<evidence type="ECO:0000256" key="1">
    <source>
        <dbReference type="SAM" id="SignalP"/>
    </source>
</evidence>
<organism evidence="2 3">
    <name type="scientific">Virgibacillus tibetensis</name>
    <dbReference type="NCBI Taxonomy" id="3042313"/>
    <lineage>
        <taxon>Bacteria</taxon>
        <taxon>Bacillati</taxon>
        <taxon>Bacillota</taxon>
        <taxon>Bacilli</taxon>
        <taxon>Bacillales</taxon>
        <taxon>Bacillaceae</taxon>
        <taxon>Virgibacillus</taxon>
    </lineage>
</organism>
<protein>
    <submittedName>
        <fullName evidence="2">Uncharacterized protein</fullName>
    </submittedName>
</protein>
<sequence>MKRIATLILLCIFLTGFDHADKLKLTDSEITIIKSENILRYDFKIMNIGEEPIKSEFDYPGHHIYGIEIVVRPNEELAMLMEMDENSSYKKMLPMGSGFTGYFQPNVEAAFHIEYKIKEDSNLKEVTNQAKNATLLILDGIDIETEIPLNN</sequence>
<dbReference type="EMBL" id="JARZFX010000004">
    <property type="protein sequence ID" value="MEC5423953.1"/>
    <property type="molecule type" value="Genomic_DNA"/>
</dbReference>
<dbReference type="Proteomes" id="UP001335737">
    <property type="component" value="Unassembled WGS sequence"/>
</dbReference>
<reference evidence="2 3" key="1">
    <citation type="journal article" date="2024" name="Int. J. Syst. Evol. Microbiol.">
        <title>Virgibacillus tibetensis sp. nov., isolated from salt lake on the Tibetan Plateau of China.</title>
        <authorList>
            <person name="Phurbu D."/>
            <person name="Liu Z.-X."/>
            <person name="Wang R."/>
            <person name="Zheng Y.-Y."/>
            <person name="Liu H.-C."/>
            <person name="Zhou Y.-G."/>
            <person name="Yu Y.-J."/>
            <person name="Li A.-H."/>
        </authorList>
    </citation>
    <scope>NUCLEOTIDE SEQUENCE [LARGE SCALE GENOMIC DNA]</scope>
    <source>
        <strain evidence="2 3">C22-A2</strain>
    </source>
</reference>
<accession>A0ABU6KFM2</accession>
<feature type="chain" id="PRO_5046237162" evidence="1">
    <location>
        <begin position="21"/>
        <end position="151"/>
    </location>
</feature>
<comment type="caution">
    <text evidence="2">The sequence shown here is derived from an EMBL/GenBank/DDBJ whole genome shotgun (WGS) entry which is preliminary data.</text>
</comment>
<keyword evidence="1" id="KW-0732">Signal</keyword>
<evidence type="ECO:0000313" key="3">
    <source>
        <dbReference type="Proteomes" id="UP001335737"/>
    </source>
</evidence>
<feature type="signal peptide" evidence="1">
    <location>
        <begin position="1"/>
        <end position="20"/>
    </location>
</feature>
<keyword evidence="3" id="KW-1185">Reference proteome</keyword>
<name>A0ABU6KFM2_9BACI</name>
<gene>
    <name evidence="2" type="ORF">QGM71_10670</name>
</gene>